<name>A0A366FUK8_9HYPH</name>
<comment type="caution">
    <text evidence="1">The sequence shown here is derived from an EMBL/GenBank/DDBJ whole genome shotgun (WGS) entry which is preliminary data.</text>
</comment>
<accession>A0A366FUK8</accession>
<evidence type="ECO:0000313" key="2">
    <source>
        <dbReference type="Proteomes" id="UP000253529"/>
    </source>
</evidence>
<evidence type="ECO:0000313" key="1">
    <source>
        <dbReference type="EMBL" id="RBP18362.1"/>
    </source>
</evidence>
<dbReference type="EMBL" id="QNRK01000001">
    <property type="protein sequence ID" value="RBP18362.1"/>
    <property type="molecule type" value="Genomic_DNA"/>
</dbReference>
<reference evidence="1 2" key="1">
    <citation type="submission" date="2018-06" db="EMBL/GenBank/DDBJ databases">
        <title>Genomic Encyclopedia of Type Strains, Phase IV (KMG-IV): sequencing the most valuable type-strain genomes for metagenomic binning, comparative biology and taxonomic classification.</title>
        <authorList>
            <person name="Goeker M."/>
        </authorList>
    </citation>
    <scope>NUCLEOTIDE SEQUENCE [LARGE SCALE GENOMIC DNA]</scope>
    <source>
        <strain evidence="1 2">DSM 24875</strain>
    </source>
</reference>
<dbReference type="RefSeq" id="WP_281015835.1">
    <property type="nucleotide sequence ID" value="NZ_QNRK01000001.1"/>
</dbReference>
<proteinExistence type="predicted"/>
<dbReference type="Proteomes" id="UP000253529">
    <property type="component" value="Unassembled WGS sequence"/>
</dbReference>
<organism evidence="1 2">
    <name type="scientific">Roseiarcus fermentans</name>
    <dbReference type="NCBI Taxonomy" id="1473586"/>
    <lineage>
        <taxon>Bacteria</taxon>
        <taxon>Pseudomonadati</taxon>
        <taxon>Pseudomonadota</taxon>
        <taxon>Alphaproteobacteria</taxon>
        <taxon>Hyphomicrobiales</taxon>
        <taxon>Roseiarcaceae</taxon>
        <taxon>Roseiarcus</taxon>
    </lineage>
</organism>
<sequence>MSRDRRLVLAACYLTMLRIGDNSTAVMAALPAMTRDLGLGPA</sequence>
<gene>
    <name evidence="1" type="ORF">DFR50_101308</name>
</gene>
<keyword evidence="2" id="KW-1185">Reference proteome</keyword>
<dbReference type="AlphaFoldDB" id="A0A366FUK8"/>
<protein>
    <submittedName>
        <fullName evidence="1">Uncharacterized protein</fullName>
    </submittedName>
</protein>